<dbReference type="Gene3D" id="2.60.120.200">
    <property type="match status" value="1"/>
</dbReference>
<dbReference type="Proteomes" id="UP000828390">
    <property type="component" value="Unassembled WGS sequence"/>
</dbReference>
<evidence type="ECO:0000313" key="3">
    <source>
        <dbReference type="Proteomes" id="UP000828390"/>
    </source>
</evidence>
<dbReference type="Pfam" id="PF00629">
    <property type="entry name" value="MAM"/>
    <property type="match status" value="1"/>
</dbReference>
<dbReference type="SUPFAM" id="SSF49899">
    <property type="entry name" value="Concanavalin A-like lectins/glucanases"/>
    <property type="match status" value="1"/>
</dbReference>
<dbReference type="AlphaFoldDB" id="A0A9D4S675"/>
<comment type="caution">
    <text evidence="2">The sequence shown here is derived from an EMBL/GenBank/DDBJ whole genome shotgun (WGS) entry which is preliminary data.</text>
</comment>
<keyword evidence="3" id="KW-1185">Reference proteome</keyword>
<organism evidence="2 3">
    <name type="scientific">Dreissena polymorpha</name>
    <name type="common">Zebra mussel</name>
    <name type="synonym">Mytilus polymorpha</name>
    <dbReference type="NCBI Taxonomy" id="45954"/>
    <lineage>
        <taxon>Eukaryota</taxon>
        <taxon>Metazoa</taxon>
        <taxon>Spiralia</taxon>
        <taxon>Lophotrochozoa</taxon>
        <taxon>Mollusca</taxon>
        <taxon>Bivalvia</taxon>
        <taxon>Autobranchia</taxon>
        <taxon>Heteroconchia</taxon>
        <taxon>Euheterodonta</taxon>
        <taxon>Imparidentia</taxon>
        <taxon>Neoheterodontei</taxon>
        <taxon>Myida</taxon>
        <taxon>Dreissenoidea</taxon>
        <taxon>Dreissenidae</taxon>
        <taxon>Dreissena</taxon>
    </lineage>
</organism>
<dbReference type="GO" id="GO:0016020">
    <property type="term" value="C:membrane"/>
    <property type="evidence" value="ECO:0007669"/>
    <property type="project" value="InterPro"/>
</dbReference>
<sequence length="90" mass="10698">MMFGKDTGTLRLRMFYTGLDITYTPFITWKIIWERNGPHIDEWIKQELQLKQPEDMFLGIKIHFEFTAEIGLNYLSDIALDDIRIKQGKC</sequence>
<evidence type="ECO:0000313" key="2">
    <source>
        <dbReference type="EMBL" id="KAH3893101.1"/>
    </source>
</evidence>
<accession>A0A9D4S675</accession>
<dbReference type="InterPro" id="IPR013320">
    <property type="entry name" value="ConA-like_dom_sf"/>
</dbReference>
<dbReference type="EMBL" id="JAIWYP010000001">
    <property type="protein sequence ID" value="KAH3893101.1"/>
    <property type="molecule type" value="Genomic_DNA"/>
</dbReference>
<gene>
    <name evidence="2" type="ORF">DPMN_017244</name>
</gene>
<protein>
    <recommendedName>
        <fullName evidence="1">MAM domain-containing protein</fullName>
    </recommendedName>
</protein>
<dbReference type="PROSITE" id="PS50060">
    <property type="entry name" value="MAM_2"/>
    <property type="match status" value="1"/>
</dbReference>
<reference evidence="2" key="2">
    <citation type="submission" date="2020-11" db="EMBL/GenBank/DDBJ databases">
        <authorList>
            <person name="McCartney M.A."/>
            <person name="Auch B."/>
            <person name="Kono T."/>
            <person name="Mallez S."/>
            <person name="Becker A."/>
            <person name="Gohl D.M."/>
            <person name="Silverstein K.A.T."/>
            <person name="Koren S."/>
            <person name="Bechman K.B."/>
            <person name="Herman A."/>
            <person name="Abrahante J.E."/>
            <person name="Garbe J."/>
        </authorList>
    </citation>
    <scope>NUCLEOTIDE SEQUENCE</scope>
    <source>
        <strain evidence="2">Duluth1</strain>
        <tissue evidence="2">Whole animal</tissue>
    </source>
</reference>
<dbReference type="InterPro" id="IPR000998">
    <property type="entry name" value="MAM_dom"/>
</dbReference>
<name>A0A9D4S675_DREPO</name>
<feature type="domain" description="MAM" evidence="1">
    <location>
        <begin position="1"/>
        <end position="90"/>
    </location>
</feature>
<reference evidence="2" key="1">
    <citation type="journal article" date="2019" name="bioRxiv">
        <title>The Genome of the Zebra Mussel, Dreissena polymorpha: A Resource for Invasive Species Research.</title>
        <authorList>
            <person name="McCartney M.A."/>
            <person name="Auch B."/>
            <person name="Kono T."/>
            <person name="Mallez S."/>
            <person name="Zhang Y."/>
            <person name="Obille A."/>
            <person name="Becker A."/>
            <person name="Abrahante J.E."/>
            <person name="Garbe J."/>
            <person name="Badalamenti J.P."/>
            <person name="Herman A."/>
            <person name="Mangelson H."/>
            <person name="Liachko I."/>
            <person name="Sullivan S."/>
            <person name="Sone E.D."/>
            <person name="Koren S."/>
            <person name="Silverstein K.A.T."/>
            <person name="Beckman K.B."/>
            <person name="Gohl D.M."/>
        </authorList>
    </citation>
    <scope>NUCLEOTIDE SEQUENCE</scope>
    <source>
        <strain evidence="2">Duluth1</strain>
        <tissue evidence="2">Whole animal</tissue>
    </source>
</reference>
<evidence type="ECO:0000259" key="1">
    <source>
        <dbReference type="PROSITE" id="PS50060"/>
    </source>
</evidence>
<proteinExistence type="predicted"/>